<protein>
    <recommendedName>
        <fullName evidence="3">WbqC family protein</fullName>
    </recommendedName>
</protein>
<dbReference type="EMBL" id="MORL01000004">
    <property type="protein sequence ID" value="OIN59400.1"/>
    <property type="molecule type" value="Genomic_DNA"/>
</dbReference>
<reference evidence="1 2" key="1">
    <citation type="submission" date="2016-10" db="EMBL/GenBank/DDBJ databases">
        <title>Arsenicibacter rosenii gen. nov., sp. nov., an efficient arsenic-methylating bacterium isolated from an arsenic-contaminated paddy soil.</title>
        <authorList>
            <person name="Huang K."/>
        </authorList>
    </citation>
    <scope>NUCLEOTIDE SEQUENCE [LARGE SCALE GENOMIC DNA]</scope>
    <source>
        <strain evidence="1 2">SM-1</strain>
    </source>
</reference>
<dbReference type="Proteomes" id="UP000181790">
    <property type="component" value="Unassembled WGS sequence"/>
</dbReference>
<name>A0A1S2VLX4_9BACT</name>
<proteinExistence type="predicted"/>
<dbReference type="Pfam" id="PF08889">
    <property type="entry name" value="WbqC"/>
    <property type="match status" value="2"/>
</dbReference>
<gene>
    <name evidence="1" type="ORF">BLX24_10525</name>
</gene>
<accession>A0A1S2VLX4</accession>
<dbReference type="InterPro" id="IPR014985">
    <property type="entry name" value="WbqC"/>
</dbReference>
<organism evidence="1 2">
    <name type="scientific">Arsenicibacter rosenii</name>
    <dbReference type="NCBI Taxonomy" id="1750698"/>
    <lineage>
        <taxon>Bacteria</taxon>
        <taxon>Pseudomonadati</taxon>
        <taxon>Bacteroidota</taxon>
        <taxon>Cytophagia</taxon>
        <taxon>Cytophagales</taxon>
        <taxon>Spirosomataceae</taxon>
        <taxon>Arsenicibacter</taxon>
    </lineage>
</organism>
<keyword evidence="2" id="KW-1185">Reference proteome</keyword>
<evidence type="ECO:0000313" key="2">
    <source>
        <dbReference type="Proteomes" id="UP000181790"/>
    </source>
</evidence>
<evidence type="ECO:0000313" key="1">
    <source>
        <dbReference type="EMBL" id="OIN59400.1"/>
    </source>
</evidence>
<comment type="caution">
    <text evidence="1">The sequence shown here is derived from an EMBL/GenBank/DDBJ whole genome shotgun (WGS) entry which is preliminary data.</text>
</comment>
<sequence length="212" mass="25191">MEKYQTPTELSELLIELHYWPGLDFFSGLLTHDQTWIEAHEHYQKQSYRNRCYVLTANKIDCLTVPVQSLAPHQPIREVQIDNSQHWQDRHWRCLQAAYGKAPFFDYYGPDVQAVFRKNWTYLFDLNWEILTICRKWLRTKLPVNLTECYEKVPAAGIFDARSRLNARKRTGNYTFYQPSPYAQNFGPDFVPNLSLLDIMFCQGPEARRYLI</sequence>
<evidence type="ECO:0008006" key="3">
    <source>
        <dbReference type="Google" id="ProtNLM"/>
    </source>
</evidence>
<dbReference type="AlphaFoldDB" id="A0A1S2VLX4"/>
<dbReference type="OrthoDB" id="1523452at2"/>